<reference evidence="1 2" key="1">
    <citation type="submission" date="2020-10" db="EMBL/GenBank/DDBJ databases">
        <authorList>
            <person name="Castelo-Branco R."/>
            <person name="Eusebio N."/>
            <person name="Adriana R."/>
            <person name="Vieira A."/>
            <person name="Brugerolle De Fraissinette N."/>
            <person name="Rezende De Castro R."/>
            <person name="Schneider M.P."/>
            <person name="Vasconcelos V."/>
            <person name="Leao P.N."/>
        </authorList>
    </citation>
    <scope>NUCLEOTIDE SEQUENCE [LARGE SCALE GENOMIC DNA]</scope>
    <source>
        <strain evidence="1 2">LEGE 06123</strain>
    </source>
</reference>
<comment type="caution">
    <text evidence="1">The sequence shown here is derived from an EMBL/GenBank/DDBJ whole genome shotgun (WGS) entry which is preliminary data.</text>
</comment>
<evidence type="ECO:0000313" key="1">
    <source>
        <dbReference type="EMBL" id="MBE9191400.1"/>
    </source>
</evidence>
<organism evidence="1 2">
    <name type="scientific">Gloeocapsopsis crepidinum LEGE 06123</name>
    <dbReference type="NCBI Taxonomy" id="588587"/>
    <lineage>
        <taxon>Bacteria</taxon>
        <taxon>Bacillati</taxon>
        <taxon>Cyanobacteriota</taxon>
        <taxon>Cyanophyceae</taxon>
        <taxon>Oscillatoriophycideae</taxon>
        <taxon>Chroococcales</taxon>
        <taxon>Chroococcaceae</taxon>
        <taxon>Gloeocapsopsis</taxon>
    </lineage>
</organism>
<protein>
    <submittedName>
        <fullName evidence="1">Uncharacterized protein</fullName>
    </submittedName>
</protein>
<gene>
    <name evidence="1" type="ORF">IQ230_13800</name>
</gene>
<keyword evidence="2" id="KW-1185">Reference proteome</keyword>
<proteinExistence type="predicted"/>
<dbReference type="EMBL" id="JADEWN010000032">
    <property type="protein sequence ID" value="MBE9191400.1"/>
    <property type="molecule type" value="Genomic_DNA"/>
</dbReference>
<sequence>MYCSGHNKAIVTYKLGSTAKQVYETDKTPIEVTAYQKRVAATNSFKNEGFGINFYSPNNRNWVTWIVHDYAFYPIENYAYPAISPWFCDRFDFNRNSSTKELSGPSIALDTLTILPDLKCPNPLTSRCYIEIKHKGLIIFQDQGDCPATFTVQCGDCPEDTIRCKCKEYPGYCCLPCKDVAGKINNIVVRA</sequence>
<accession>A0ABR9USY1</accession>
<name>A0ABR9USY1_9CHRO</name>
<dbReference type="Proteomes" id="UP000651156">
    <property type="component" value="Unassembled WGS sequence"/>
</dbReference>
<dbReference type="RefSeq" id="WP_193932545.1">
    <property type="nucleotide sequence ID" value="NZ_CAWPMZ010000062.1"/>
</dbReference>
<evidence type="ECO:0000313" key="2">
    <source>
        <dbReference type="Proteomes" id="UP000651156"/>
    </source>
</evidence>